<keyword evidence="1" id="KW-0472">Membrane</keyword>
<dbReference type="AlphaFoldDB" id="A0AAV5TUJ6"/>
<keyword evidence="1" id="KW-1133">Transmembrane helix</keyword>
<dbReference type="Proteomes" id="UP001432027">
    <property type="component" value="Unassembled WGS sequence"/>
</dbReference>
<sequence length="80" mass="8140">MFGMRAPSSQMTTQFADWKIYSLGLGSVACCISISCIVLLPGAAHTSSTGLGSKAPASPEAAIGAMNFCSNSCCSTSRSL</sequence>
<dbReference type="EMBL" id="BTSX01000005">
    <property type="protein sequence ID" value="GMS97946.1"/>
    <property type="molecule type" value="Genomic_DNA"/>
</dbReference>
<reference evidence="2" key="1">
    <citation type="submission" date="2023-10" db="EMBL/GenBank/DDBJ databases">
        <title>Genome assembly of Pristionchus species.</title>
        <authorList>
            <person name="Yoshida K."/>
            <person name="Sommer R.J."/>
        </authorList>
    </citation>
    <scope>NUCLEOTIDE SEQUENCE</scope>
    <source>
        <strain evidence="2">RS0144</strain>
    </source>
</reference>
<feature type="transmembrane region" description="Helical" evidence="1">
    <location>
        <begin position="20"/>
        <end position="40"/>
    </location>
</feature>
<keyword evidence="3" id="KW-1185">Reference proteome</keyword>
<accession>A0AAV5TUJ6</accession>
<organism evidence="2 3">
    <name type="scientific">Pristionchus entomophagus</name>
    <dbReference type="NCBI Taxonomy" id="358040"/>
    <lineage>
        <taxon>Eukaryota</taxon>
        <taxon>Metazoa</taxon>
        <taxon>Ecdysozoa</taxon>
        <taxon>Nematoda</taxon>
        <taxon>Chromadorea</taxon>
        <taxon>Rhabditida</taxon>
        <taxon>Rhabditina</taxon>
        <taxon>Diplogasteromorpha</taxon>
        <taxon>Diplogasteroidea</taxon>
        <taxon>Neodiplogasteridae</taxon>
        <taxon>Pristionchus</taxon>
    </lineage>
</organism>
<feature type="non-terminal residue" evidence="2">
    <location>
        <position position="80"/>
    </location>
</feature>
<name>A0AAV5TUJ6_9BILA</name>
<gene>
    <name evidence="2" type="ORF">PENTCL1PPCAC_20121</name>
</gene>
<dbReference type="PROSITE" id="PS51257">
    <property type="entry name" value="PROKAR_LIPOPROTEIN"/>
    <property type="match status" value="1"/>
</dbReference>
<proteinExistence type="predicted"/>
<protein>
    <submittedName>
        <fullName evidence="2">Uncharacterized protein</fullName>
    </submittedName>
</protein>
<evidence type="ECO:0000256" key="1">
    <source>
        <dbReference type="SAM" id="Phobius"/>
    </source>
</evidence>
<keyword evidence="1" id="KW-0812">Transmembrane</keyword>
<comment type="caution">
    <text evidence="2">The sequence shown here is derived from an EMBL/GenBank/DDBJ whole genome shotgun (WGS) entry which is preliminary data.</text>
</comment>
<evidence type="ECO:0000313" key="2">
    <source>
        <dbReference type="EMBL" id="GMS97946.1"/>
    </source>
</evidence>
<evidence type="ECO:0000313" key="3">
    <source>
        <dbReference type="Proteomes" id="UP001432027"/>
    </source>
</evidence>